<gene>
    <name evidence="3" type="ORF">HU747_09350</name>
</gene>
<dbReference type="EMBL" id="JABWRS010000005">
    <property type="protein sequence ID" value="MBC3475806.1"/>
    <property type="molecule type" value="Genomic_DNA"/>
</dbReference>
<dbReference type="InterPro" id="IPR032466">
    <property type="entry name" value="Metal_Hydrolase"/>
</dbReference>
<dbReference type="RefSeq" id="WP_186598569.1">
    <property type="nucleotide sequence ID" value="NZ_JABWRS010000005.1"/>
</dbReference>
<dbReference type="InterPro" id="IPR006680">
    <property type="entry name" value="Amidohydro-rel"/>
</dbReference>
<comment type="similarity">
    <text evidence="1">Belongs to the metallo-dependent hydrolases superfamily.</text>
</comment>
<dbReference type="InterPro" id="IPR052350">
    <property type="entry name" value="Metallo-dep_Lactonases"/>
</dbReference>
<organism evidence="3 4">
    <name type="scientific">Pseudomonas taiwanensis</name>
    <dbReference type="NCBI Taxonomy" id="470150"/>
    <lineage>
        <taxon>Bacteria</taxon>
        <taxon>Pseudomonadati</taxon>
        <taxon>Pseudomonadota</taxon>
        <taxon>Gammaproteobacteria</taxon>
        <taxon>Pseudomonadales</taxon>
        <taxon>Pseudomonadaceae</taxon>
        <taxon>Pseudomonas</taxon>
    </lineage>
</organism>
<sequence>MNTAAHSPHIAVREEWLALHQEEALDADLPIVDAHHHLWDRPSGRYLFDELRADTSGKHNIIASVYVQCRSMFQEGRVDAFKTVGEVEFANGIAALSASGLYGHARLCAGIVAGADLSLGDAVRRVLAEMQERAGPRLCGVRNTTAWHRDSEIVSNPNPPPAGLLSSSKFRQGVRALRDYGLVLDVWAYHTQLAEVLDLALANPEVVIVLDHVGGPLGVREYANNRGLVFNEWRASLARLAELPNVRVKLGGLGMSIGGFDYHLRQKPPSSETLAMDWAPYILTVIELFGVERCMFESNFPVDKGMFSYSVLWNSFKRLVSDFNSDERTLLFSKNAIDTYKLSF</sequence>
<feature type="domain" description="Amidohydrolase-related" evidence="2">
    <location>
        <begin position="32"/>
        <end position="342"/>
    </location>
</feature>
<evidence type="ECO:0000313" key="3">
    <source>
        <dbReference type="EMBL" id="MBC3475806.1"/>
    </source>
</evidence>
<proteinExistence type="inferred from homology"/>
<dbReference type="SUPFAM" id="SSF51556">
    <property type="entry name" value="Metallo-dependent hydrolases"/>
    <property type="match status" value="1"/>
</dbReference>
<dbReference type="Gene3D" id="3.20.20.140">
    <property type="entry name" value="Metal-dependent hydrolases"/>
    <property type="match status" value="1"/>
</dbReference>
<evidence type="ECO:0000256" key="1">
    <source>
        <dbReference type="ARBA" id="ARBA00038310"/>
    </source>
</evidence>
<protein>
    <submittedName>
        <fullName evidence="3">Amidohydrolase family protein</fullName>
    </submittedName>
</protein>
<evidence type="ECO:0000313" key="4">
    <source>
        <dbReference type="Proteomes" id="UP000628086"/>
    </source>
</evidence>
<keyword evidence="4" id="KW-1185">Reference proteome</keyword>
<reference evidence="3 4" key="1">
    <citation type="journal article" date="2020" name="Microorganisms">
        <title>Reliable Identification of Environmental Pseudomonas Isolates Using the rpoD Gene.</title>
        <authorList>
            <consortium name="The Broad Institute Genome Sequencing Platform"/>
            <person name="Girard L."/>
            <person name="Lood C."/>
            <person name="Rokni-Zadeh H."/>
            <person name="van Noort V."/>
            <person name="Lavigne R."/>
            <person name="De Mot R."/>
        </authorList>
    </citation>
    <scope>NUCLEOTIDE SEQUENCE [LARGE SCALE GENOMIC DNA]</scope>
    <source>
        <strain evidence="3 4">RW7P2</strain>
    </source>
</reference>
<dbReference type="PANTHER" id="PTHR43569">
    <property type="entry name" value="AMIDOHYDROLASE"/>
    <property type="match status" value="1"/>
</dbReference>
<dbReference type="Pfam" id="PF04909">
    <property type="entry name" value="Amidohydro_2"/>
    <property type="match status" value="1"/>
</dbReference>
<dbReference type="Proteomes" id="UP000628086">
    <property type="component" value="Unassembled WGS sequence"/>
</dbReference>
<dbReference type="PANTHER" id="PTHR43569:SF1">
    <property type="entry name" value="BLL3371 PROTEIN"/>
    <property type="match status" value="1"/>
</dbReference>
<name>A0ABR6V5V2_9PSED</name>
<accession>A0ABR6V5V2</accession>
<evidence type="ECO:0000259" key="2">
    <source>
        <dbReference type="Pfam" id="PF04909"/>
    </source>
</evidence>
<comment type="caution">
    <text evidence="3">The sequence shown here is derived from an EMBL/GenBank/DDBJ whole genome shotgun (WGS) entry which is preliminary data.</text>
</comment>